<reference evidence="1 2" key="1">
    <citation type="submission" date="2019-03" db="EMBL/GenBank/DDBJ databases">
        <authorList>
            <person name="Kim M.K.M."/>
        </authorList>
    </citation>
    <scope>NUCLEOTIDE SEQUENCE [LARGE SCALE GENOMIC DNA]</scope>
    <source>
        <strain evidence="1 2">17J68-15</strain>
    </source>
</reference>
<keyword evidence="2" id="KW-1185">Reference proteome</keyword>
<gene>
    <name evidence="1" type="ORF">E0486_18200</name>
</gene>
<comment type="caution">
    <text evidence="1">The sequence shown here is derived from an EMBL/GenBank/DDBJ whole genome shotgun (WGS) entry which is preliminary data.</text>
</comment>
<evidence type="ECO:0000313" key="2">
    <source>
        <dbReference type="Proteomes" id="UP000295164"/>
    </source>
</evidence>
<protein>
    <recommendedName>
        <fullName evidence="3">DUF4476 domain-containing protein</fullName>
    </recommendedName>
</protein>
<evidence type="ECO:0008006" key="3">
    <source>
        <dbReference type="Google" id="ProtNLM"/>
    </source>
</evidence>
<dbReference type="RefSeq" id="WP_131854435.1">
    <property type="nucleotide sequence ID" value="NZ_SKFH01000063.1"/>
</dbReference>
<sequence length="441" mass="46857">MKRIGLFCALLVLGLAAGAQKVYFIYMQSDNGAPFYVRLGDQVSSSAASGYVILSGLRDSSYLLQVGFPGSTTENRFPVVMKGEDKGFVLKQVGGAWNLFDLQSLSLTKALAAVGPSEEESRQLLAAADPFTRRLVQASDDLTLLSSGPSAATAAVETLPPAPMKAVPTPEVVAVVVAPAADTLPPQSTTAIPAADTMAVAVQPAPVETEEPYHRSLVTRRSESSTTEGFGLVFIDKLGESSDTIRLLIPNPKEVYVPAPVADTVLRRQELASTPAPVDTVLVAAQPAASKGPVDTILVAPPVAVVSGTVKDSVAATPAVPAQTAPVSGARPRAWAVPDISCAAVAEQKDFLRFRKNLAAAEDEGDMVTVARKEFRKRCYSVAELKLLGTLFLTDLGRYNFYESAWGHVSDQHNFPELELGLKDAYLADRLFELSSPRATK</sequence>
<evidence type="ECO:0000313" key="1">
    <source>
        <dbReference type="EMBL" id="TCZ64289.1"/>
    </source>
</evidence>
<proteinExistence type="predicted"/>
<dbReference type="OrthoDB" id="653675at2"/>
<dbReference type="Proteomes" id="UP000295164">
    <property type="component" value="Unassembled WGS sequence"/>
</dbReference>
<dbReference type="AlphaFoldDB" id="A0A4R4DQB2"/>
<organism evidence="1 2">
    <name type="scientific">Flaviaesturariibacter aridisoli</name>
    <dbReference type="NCBI Taxonomy" id="2545761"/>
    <lineage>
        <taxon>Bacteria</taxon>
        <taxon>Pseudomonadati</taxon>
        <taxon>Bacteroidota</taxon>
        <taxon>Chitinophagia</taxon>
        <taxon>Chitinophagales</taxon>
        <taxon>Chitinophagaceae</taxon>
        <taxon>Flaviaestuariibacter</taxon>
    </lineage>
</organism>
<accession>A0A4R4DQB2</accession>
<name>A0A4R4DQB2_9BACT</name>
<dbReference type="EMBL" id="SKFH01000063">
    <property type="protein sequence ID" value="TCZ64289.1"/>
    <property type="molecule type" value="Genomic_DNA"/>
</dbReference>